<evidence type="ECO:0000256" key="7">
    <source>
        <dbReference type="ARBA" id="ARBA00023033"/>
    </source>
</evidence>
<dbReference type="PANTHER" id="PTHR47955">
    <property type="entry name" value="CYTOCHROME P450 FAMILY 71 PROTEIN"/>
    <property type="match status" value="1"/>
</dbReference>
<evidence type="ECO:0000313" key="9">
    <source>
        <dbReference type="Proteomes" id="UP000636800"/>
    </source>
</evidence>
<dbReference type="Gene3D" id="1.10.630.10">
    <property type="entry name" value="Cytochrome P450"/>
    <property type="match status" value="1"/>
</dbReference>
<dbReference type="InterPro" id="IPR036396">
    <property type="entry name" value="Cyt_P450_sf"/>
</dbReference>
<keyword evidence="5" id="KW-0560">Oxidoreductase</keyword>
<evidence type="ECO:0000256" key="5">
    <source>
        <dbReference type="ARBA" id="ARBA00023002"/>
    </source>
</evidence>
<accession>A0A835QAP7</accession>
<dbReference type="EMBL" id="JADCNL010000008">
    <property type="protein sequence ID" value="KAG0469625.1"/>
    <property type="molecule type" value="Genomic_DNA"/>
</dbReference>
<comment type="caution">
    <text evidence="8">The sequence shown here is derived from an EMBL/GenBank/DDBJ whole genome shotgun (WGS) entry which is preliminary data.</text>
</comment>
<gene>
    <name evidence="8" type="ORF">HPP92_016325</name>
</gene>
<keyword evidence="9" id="KW-1185">Reference proteome</keyword>
<protein>
    <recommendedName>
        <fullName evidence="10">Cytochrome P450</fullName>
    </recommendedName>
</protein>
<proteinExistence type="inferred from homology"/>
<evidence type="ECO:0000313" key="8">
    <source>
        <dbReference type="EMBL" id="KAG0469625.1"/>
    </source>
</evidence>
<sequence length="161" mass="19052">MLLCFFNNLIYREVFGKRLSPDGDCDFTPHQGLLKDVVELMADFAAKDLFPSMGWIDLLTEWRAKLQRAFRTMDQLFEDEIEQRMQSTNDGQRLDQQPTPVKFFLDILLSLQDDEEGKSSVLSRKEIKAILMVRFSPRYAFMKKKKKKKKKKFFLCYRTCS</sequence>
<evidence type="ECO:0000256" key="4">
    <source>
        <dbReference type="ARBA" id="ARBA00022723"/>
    </source>
</evidence>
<comment type="cofactor">
    <cofactor evidence="1">
        <name>heme</name>
        <dbReference type="ChEBI" id="CHEBI:30413"/>
    </cofactor>
</comment>
<dbReference type="SUPFAM" id="SSF48264">
    <property type="entry name" value="Cytochrome P450"/>
    <property type="match status" value="1"/>
</dbReference>
<evidence type="ECO:0000256" key="3">
    <source>
        <dbReference type="ARBA" id="ARBA00022617"/>
    </source>
</evidence>
<evidence type="ECO:0000256" key="2">
    <source>
        <dbReference type="ARBA" id="ARBA00010617"/>
    </source>
</evidence>
<dbReference type="GO" id="GO:0016705">
    <property type="term" value="F:oxidoreductase activity, acting on paired donors, with incorporation or reduction of molecular oxygen"/>
    <property type="evidence" value="ECO:0007669"/>
    <property type="project" value="InterPro"/>
</dbReference>
<dbReference type="Pfam" id="PF00067">
    <property type="entry name" value="p450"/>
    <property type="match status" value="1"/>
</dbReference>
<dbReference type="GO" id="GO:0005506">
    <property type="term" value="F:iron ion binding"/>
    <property type="evidence" value="ECO:0007669"/>
    <property type="project" value="InterPro"/>
</dbReference>
<comment type="similarity">
    <text evidence="2">Belongs to the cytochrome P450 family.</text>
</comment>
<name>A0A835QAP7_VANPL</name>
<dbReference type="Proteomes" id="UP000636800">
    <property type="component" value="Unassembled WGS sequence"/>
</dbReference>
<dbReference type="PANTHER" id="PTHR47955:SF19">
    <property type="entry name" value="CYTOCHROME P450 71A9-LIKE ISOFORM X1"/>
    <property type="match status" value="1"/>
</dbReference>
<evidence type="ECO:0008006" key="10">
    <source>
        <dbReference type="Google" id="ProtNLM"/>
    </source>
</evidence>
<dbReference type="GO" id="GO:0004497">
    <property type="term" value="F:monooxygenase activity"/>
    <property type="evidence" value="ECO:0007669"/>
    <property type="project" value="UniProtKB-KW"/>
</dbReference>
<keyword evidence="6" id="KW-0408">Iron</keyword>
<dbReference type="OrthoDB" id="843225at2759"/>
<keyword evidence="4" id="KW-0479">Metal-binding</keyword>
<dbReference type="GO" id="GO:0020037">
    <property type="term" value="F:heme binding"/>
    <property type="evidence" value="ECO:0007669"/>
    <property type="project" value="InterPro"/>
</dbReference>
<dbReference type="InterPro" id="IPR001128">
    <property type="entry name" value="Cyt_P450"/>
</dbReference>
<evidence type="ECO:0000256" key="1">
    <source>
        <dbReference type="ARBA" id="ARBA00001971"/>
    </source>
</evidence>
<organism evidence="8 9">
    <name type="scientific">Vanilla planifolia</name>
    <name type="common">Vanilla</name>
    <dbReference type="NCBI Taxonomy" id="51239"/>
    <lineage>
        <taxon>Eukaryota</taxon>
        <taxon>Viridiplantae</taxon>
        <taxon>Streptophyta</taxon>
        <taxon>Embryophyta</taxon>
        <taxon>Tracheophyta</taxon>
        <taxon>Spermatophyta</taxon>
        <taxon>Magnoliopsida</taxon>
        <taxon>Liliopsida</taxon>
        <taxon>Asparagales</taxon>
        <taxon>Orchidaceae</taxon>
        <taxon>Vanilloideae</taxon>
        <taxon>Vanilleae</taxon>
        <taxon>Vanilla</taxon>
    </lineage>
</organism>
<keyword evidence="7" id="KW-0503">Monooxygenase</keyword>
<keyword evidence="3" id="KW-0349">Heme</keyword>
<evidence type="ECO:0000256" key="6">
    <source>
        <dbReference type="ARBA" id="ARBA00023004"/>
    </source>
</evidence>
<dbReference type="AlphaFoldDB" id="A0A835QAP7"/>
<reference evidence="8 9" key="1">
    <citation type="journal article" date="2020" name="Nat. Food">
        <title>A phased Vanilla planifolia genome enables genetic improvement of flavour and production.</title>
        <authorList>
            <person name="Hasing T."/>
            <person name="Tang H."/>
            <person name="Brym M."/>
            <person name="Khazi F."/>
            <person name="Huang T."/>
            <person name="Chambers A.H."/>
        </authorList>
    </citation>
    <scope>NUCLEOTIDE SEQUENCE [LARGE SCALE GENOMIC DNA]</scope>
    <source>
        <tissue evidence="8">Leaf</tissue>
    </source>
</reference>